<keyword evidence="6" id="KW-1185">Reference proteome</keyword>
<proteinExistence type="inferred from homology"/>
<dbReference type="InterPro" id="IPR015797">
    <property type="entry name" value="NUDIX_hydrolase-like_dom_sf"/>
</dbReference>
<dbReference type="EMBL" id="FOOK01000004">
    <property type="protein sequence ID" value="SFF74290.1"/>
    <property type="molecule type" value="Genomic_DNA"/>
</dbReference>
<evidence type="ECO:0000259" key="4">
    <source>
        <dbReference type="PROSITE" id="PS51462"/>
    </source>
</evidence>
<dbReference type="GO" id="GO:0016462">
    <property type="term" value="F:pyrophosphatase activity"/>
    <property type="evidence" value="ECO:0007669"/>
    <property type="project" value="UniProtKB-ARBA"/>
</dbReference>
<dbReference type="PANTHER" id="PTHR11839:SF18">
    <property type="entry name" value="NUDIX HYDROLASE DOMAIN-CONTAINING PROTEIN"/>
    <property type="match status" value="1"/>
</dbReference>
<comment type="similarity">
    <text evidence="3">Belongs to the Nudix hydrolase family.</text>
</comment>
<dbReference type="FunFam" id="3.90.79.10:FF:000024">
    <property type="entry name" value="ADP-ribose pyrophosphatase"/>
    <property type="match status" value="1"/>
</dbReference>
<dbReference type="Gene3D" id="3.90.79.10">
    <property type="entry name" value="Nucleoside Triphosphate Pyrophosphohydrolase"/>
    <property type="match status" value="1"/>
</dbReference>
<dbReference type="Pfam" id="PF00293">
    <property type="entry name" value="NUDIX"/>
    <property type="match status" value="1"/>
</dbReference>
<comment type="cofactor">
    <cofactor evidence="1">
        <name>Mg(2+)</name>
        <dbReference type="ChEBI" id="CHEBI:18420"/>
    </cofactor>
</comment>
<dbReference type="Proteomes" id="UP000198661">
    <property type="component" value="Unassembled WGS sequence"/>
</dbReference>
<dbReference type="RefSeq" id="WP_092035875.1">
    <property type="nucleotide sequence ID" value="NZ_FOOK01000004.1"/>
</dbReference>
<dbReference type="GO" id="GO:0005829">
    <property type="term" value="C:cytosol"/>
    <property type="evidence" value="ECO:0007669"/>
    <property type="project" value="TreeGrafter"/>
</dbReference>
<dbReference type="GO" id="GO:0006753">
    <property type="term" value="P:nucleoside phosphate metabolic process"/>
    <property type="evidence" value="ECO:0007669"/>
    <property type="project" value="TreeGrafter"/>
</dbReference>
<accession>A0A1I2L728</accession>
<feature type="domain" description="Nudix hydrolase" evidence="4">
    <location>
        <begin position="40"/>
        <end position="169"/>
    </location>
</feature>
<sequence length="181" mass="20451">MSDLKEKTIRSRTIFEGKLIRVQLDEVELPDGRTSTREIVRHPGAVAVMAFTGEGKLILVRQHRHPLEKTTLEIPAGKLEPGEDPKACAFRELEEETGYRAEEMHPIVSFYTSPGFADEKLHLFEARGLTKGEMRPDADEFVEVEELTLEEAYGKMEEGLICDAKTVAAVYIWHNRVLGGR</sequence>
<dbReference type="STRING" id="201973.SAMN04488025_10457"/>
<dbReference type="GO" id="GO:0019693">
    <property type="term" value="P:ribose phosphate metabolic process"/>
    <property type="evidence" value="ECO:0007669"/>
    <property type="project" value="TreeGrafter"/>
</dbReference>
<dbReference type="InterPro" id="IPR020476">
    <property type="entry name" value="Nudix_hydrolase"/>
</dbReference>
<evidence type="ECO:0000256" key="2">
    <source>
        <dbReference type="ARBA" id="ARBA00022801"/>
    </source>
</evidence>
<evidence type="ECO:0000256" key="3">
    <source>
        <dbReference type="RuleBase" id="RU003476"/>
    </source>
</evidence>
<evidence type="ECO:0000313" key="5">
    <source>
        <dbReference type="EMBL" id="SFF74290.1"/>
    </source>
</evidence>
<name>A0A1I2L728_9BACL</name>
<keyword evidence="2 3" id="KW-0378">Hydrolase</keyword>
<dbReference type="PROSITE" id="PS51462">
    <property type="entry name" value="NUDIX"/>
    <property type="match status" value="1"/>
</dbReference>
<evidence type="ECO:0000256" key="1">
    <source>
        <dbReference type="ARBA" id="ARBA00001946"/>
    </source>
</evidence>
<dbReference type="SUPFAM" id="SSF55811">
    <property type="entry name" value="Nudix"/>
    <property type="match status" value="1"/>
</dbReference>
<evidence type="ECO:0000313" key="6">
    <source>
        <dbReference type="Proteomes" id="UP000198661"/>
    </source>
</evidence>
<dbReference type="OrthoDB" id="9806150at2"/>
<gene>
    <name evidence="5" type="ORF">SAMN04488025_10457</name>
</gene>
<reference evidence="5 6" key="1">
    <citation type="submission" date="2016-10" db="EMBL/GenBank/DDBJ databases">
        <authorList>
            <person name="de Groot N.N."/>
        </authorList>
    </citation>
    <scope>NUCLEOTIDE SEQUENCE [LARGE SCALE GENOMIC DNA]</scope>
    <source>
        <strain evidence="5 6">DSM 44945</strain>
    </source>
</reference>
<dbReference type="PROSITE" id="PS00893">
    <property type="entry name" value="NUDIX_BOX"/>
    <property type="match status" value="1"/>
</dbReference>
<protein>
    <submittedName>
        <fullName evidence="5">ADP-ribose pyrophosphatase</fullName>
    </submittedName>
</protein>
<dbReference type="PANTHER" id="PTHR11839">
    <property type="entry name" value="UDP/ADP-SUGAR PYROPHOSPHATASE"/>
    <property type="match status" value="1"/>
</dbReference>
<dbReference type="AlphaFoldDB" id="A0A1I2L728"/>
<dbReference type="PRINTS" id="PR00502">
    <property type="entry name" value="NUDIXFAMILY"/>
</dbReference>
<dbReference type="InterPro" id="IPR000086">
    <property type="entry name" value="NUDIX_hydrolase_dom"/>
</dbReference>
<organism evidence="5 6">
    <name type="scientific">Planifilum fulgidum</name>
    <dbReference type="NCBI Taxonomy" id="201973"/>
    <lineage>
        <taxon>Bacteria</taxon>
        <taxon>Bacillati</taxon>
        <taxon>Bacillota</taxon>
        <taxon>Bacilli</taxon>
        <taxon>Bacillales</taxon>
        <taxon>Thermoactinomycetaceae</taxon>
        <taxon>Planifilum</taxon>
    </lineage>
</organism>
<dbReference type="InterPro" id="IPR020084">
    <property type="entry name" value="NUDIX_hydrolase_CS"/>
</dbReference>